<evidence type="ECO:0000256" key="1">
    <source>
        <dbReference type="SAM" id="SignalP"/>
    </source>
</evidence>
<evidence type="ECO:0000313" key="4">
    <source>
        <dbReference type="Proteomes" id="UP000006843"/>
    </source>
</evidence>
<dbReference type="PATRIC" id="fig|326442.8.peg.1803"/>
<evidence type="ECO:0000259" key="2">
    <source>
        <dbReference type="Pfam" id="PF07969"/>
    </source>
</evidence>
<gene>
    <name evidence="3" type="ordered locus">PSHAa1856</name>
</gene>
<dbReference type="HOGENOM" id="CLU_009942_4_3_6"/>
<keyword evidence="4" id="KW-1185">Reference proteome</keyword>
<dbReference type="STRING" id="326442.PSHAa1856"/>
<keyword evidence="1" id="KW-0732">Signal</keyword>
<dbReference type="InterPro" id="IPR011059">
    <property type="entry name" value="Metal-dep_hydrolase_composite"/>
</dbReference>
<dbReference type="KEGG" id="pha:PSHAa1856"/>
<dbReference type="InterPro" id="IPR013108">
    <property type="entry name" value="Amidohydro_3"/>
</dbReference>
<reference evidence="3 4" key="1">
    <citation type="journal article" date="2005" name="Genome Res.">
        <title>Coping with cold: the genome of the versatile marine Antarctica bacterium Pseudoalteromonas haloplanktis TAC125.</title>
        <authorList>
            <person name="Medigue C."/>
            <person name="Krin E."/>
            <person name="Pascal G."/>
            <person name="Barbe V."/>
            <person name="Bernsel A."/>
            <person name="Bertin P."/>
            <person name="Cheung F."/>
            <person name="Cruveiller S."/>
            <person name="Damico S."/>
            <person name="Duilio A."/>
            <person name="Fang G."/>
            <person name="Feller G."/>
            <person name="Mangenot S."/>
            <person name="Marino G."/>
            <person name="Nilsson J."/>
            <person name="Parilli E."/>
            <person name="Rocha E."/>
            <person name="Rouy Z."/>
            <person name="Sekowska A."/>
            <person name="Tutino M.L."/>
            <person name="Vallenet D."/>
            <person name="von Heijne G."/>
            <person name="Danchin A."/>
        </authorList>
    </citation>
    <scope>NUCLEOTIDE SEQUENCE [LARGE SCALE GENOMIC DNA]</scope>
    <source>
        <strain evidence="4">TAC 125</strain>
    </source>
</reference>
<proteinExistence type="predicted"/>
<name>Q3IHG4_PSET1</name>
<dbReference type="Gene3D" id="3.20.20.140">
    <property type="entry name" value="Metal-dependent hydrolases"/>
    <property type="match status" value="1"/>
</dbReference>
<dbReference type="PANTHER" id="PTHR22642:SF21">
    <property type="entry name" value="PERIPLASMIC PROTEIN"/>
    <property type="match status" value="1"/>
</dbReference>
<dbReference type="InterPro" id="IPR032466">
    <property type="entry name" value="Metal_Hydrolase"/>
</dbReference>
<dbReference type="eggNOG" id="COG1574">
    <property type="taxonomic scope" value="Bacteria"/>
</dbReference>
<dbReference type="Gene3D" id="2.30.40.10">
    <property type="entry name" value="Urease, subunit C, domain 1"/>
    <property type="match status" value="1"/>
</dbReference>
<dbReference type="GO" id="GO:0016810">
    <property type="term" value="F:hydrolase activity, acting on carbon-nitrogen (but not peptide) bonds"/>
    <property type="evidence" value="ECO:0007669"/>
    <property type="project" value="InterPro"/>
</dbReference>
<sequence>MKLIKSLLSVAISSTIAFNALAADMIVYNSKIDTYDGQKFSAFSVTDGRFEQLTNDKEQLLKEKTADTIVIDAQGRRVIPGLNDSHLHVVRGGRFYNLETRWEGIDSLATGLEMIKKNAKVTPKGQWVRVVGGWSPYQFKEKRLPTSAELTEAAPDTPVFVLHLYSGGVLNKKAMQVLGITKNTVPPKGSYYEKDANGELTGRLVADPNPMILYKTIAALPQLSAEEQLNSSKHYYNKLLSLGVTSVIDAGGGGHTFPENYQASTALAVTGELPIRVSNYLFPQTPGKEIQSFTQWMSSYNANQDLHSHMDNGYVIEGGGELLAWSASDYENFTSGRPDLAADAEDELEKVVRLHLLQGWPFRIHATYDQSIERMLTVFEEINKTQPFNKVRWIIDHAETVSDKNLARIKKLGGAIAVQGRMAFAGEDFAKRYGKQQTKRTPPIKKMLAMGIPVGFGTDGTRVASFNPWATYYWAVSGKTVGGYTLYDKTNTLDRLTALQVFTQGSAYFSGEEMLKGQIEPGMYADFAILNQDILTVTESKLLKTQAELTVVDGKVQYAAKQSFPKLHKPLQKALPAWSPVNQ</sequence>
<dbReference type="AlphaFoldDB" id="Q3IHG4"/>
<dbReference type="Pfam" id="PF07969">
    <property type="entry name" value="Amidohydro_3"/>
    <property type="match status" value="1"/>
</dbReference>
<dbReference type="Proteomes" id="UP000006843">
    <property type="component" value="Chromosome I"/>
</dbReference>
<dbReference type="SUPFAM" id="SSF51338">
    <property type="entry name" value="Composite domain of metallo-dependent hydrolases"/>
    <property type="match status" value="1"/>
</dbReference>
<dbReference type="CDD" id="cd01300">
    <property type="entry name" value="YtcJ_like"/>
    <property type="match status" value="1"/>
</dbReference>
<dbReference type="PANTHER" id="PTHR22642">
    <property type="entry name" value="IMIDAZOLONEPROPIONASE"/>
    <property type="match status" value="1"/>
</dbReference>
<dbReference type="BioCyc" id="PHAL326442:PSHA_RS09100-MONOMER"/>
<feature type="domain" description="Amidohydrolase 3" evidence="2">
    <location>
        <begin position="70"/>
        <end position="557"/>
    </location>
</feature>
<dbReference type="SUPFAM" id="SSF51556">
    <property type="entry name" value="Metallo-dependent hydrolases"/>
    <property type="match status" value="1"/>
</dbReference>
<dbReference type="InterPro" id="IPR033932">
    <property type="entry name" value="YtcJ-like"/>
</dbReference>
<protein>
    <recommendedName>
        <fullName evidence="2">Amidohydrolase 3 domain-containing protein</fullName>
    </recommendedName>
</protein>
<accession>Q3IHG4</accession>
<organism evidence="3 4">
    <name type="scientific">Pseudoalteromonas translucida (strain TAC 125)</name>
    <dbReference type="NCBI Taxonomy" id="326442"/>
    <lineage>
        <taxon>Bacteria</taxon>
        <taxon>Pseudomonadati</taxon>
        <taxon>Pseudomonadota</taxon>
        <taxon>Gammaproteobacteria</taxon>
        <taxon>Alteromonadales</taxon>
        <taxon>Pseudoalteromonadaceae</taxon>
        <taxon>Pseudoalteromonas</taxon>
    </lineage>
</organism>
<feature type="signal peptide" evidence="1">
    <location>
        <begin position="1"/>
        <end position="22"/>
    </location>
</feature>
<evidence type="ECO:0000313" key="3">
    <source>
        <dbReference type="EMBL" id="CAI86928.1"/>
    </source>
</evidence>
<feature type="chain" id="PRO_5004225734" description="Amidohydrolase 3 domain-containing protein" evidence="1">
    <location>
        <begin position="23"/>
        <end position="583"/>
    </location>
</feature>
<dbReference type="Gene3D" id="3.10.310.70">
    <property type="match status" value="1"/>
</dbReference>
<dbReference type="EMBL" id="CR954246">
    <property type="protein sequence ID" value="CAI86928.1"/>
    <property type="molecule type" value="Genomic_DNA"/>
</dbReference>